<organism evidence="1 2">
    <name type="scientific">Euplotes crassus</name>
    <dbReference type="NCBI Taxonomy" id="5936"/>
    <lineage>
        <taxon>Eukaryota</taxon>
        <taxon>Sar</taxon>
        <taxon>Alveolata</taxon>
        <taxon>Ciliophora</taxon>
        <taxon>Intramacronucleata</taxon>
        <taxon>Spirotrichea</taxon>
        <taxon>Hypotrichia</taxon>
        <taxon>Euplotida</taxon>
        <taxon>Euplotidae</taxon>
        <taxon>Moneuplotes</taxon>
    </lineage>
</organism>
<sequence>MVNSDPQVSLECRIEFLVKVGKDRKELILAILGQFYSKSAKSCVDCGASCSYQCAYQKSCYTCSPGEYFDLDTFSCVSVCDLSTQVAIDDTKLGGIPLCRSFNYYVNPLSDSTTELGTLEHPYKELNSVFLELFLFHSHSDRQITINLFEDTTNYVKEGTYLIELNKVTIRSYPIGESKMRKAKIVGIEKESNKAPSLLPSKFILLSSSVVDYLSEISADSQISPEDKDLVLNLGNGILYCFKTSLQLDDLYISTEYSSIGISKVFLNPIQLLERKISVASSKILHEGRFLHSSQQMSLEVINSEFDLYKSKGGFNLVLSCIQGQEKLPISTHISNSKFYFSQDPPDSLTTNFPPFVQNGGHDVFVENVTLMFYGDSGANGFNFLLRPDQTCDSVDMTQRTISLKDIRIDSDPSWGYEPEDMYFGVHLR</sequence>
<evidence type="ECO:0000313" key="2">
    <source>
        <dbReference type="Proteomes" id="UP001295684"/>
    </source>
</evidence>
<evidence type="ECO:0000313" key="1">
    <source>
        <dbReference type="EMBL" id="CAI2369431.1"/>
    </source>
</evidence>
<reference evidence="1" key="1">
    <citation type="submission" date="2023-07" db="EMBL/GenBank/DDBJ databases">
        <authorList>
            <consortium name="AG Swart"/>
            <person name="Singh M."/>
            <person name="Singh A."/>
            <person name="Seah K."/>
            <person name="Emmerich C."/>
        </authorList>
    </citation>
    <scope>NUCLEOTIDE SEQUENCE</scope>
    <source>
        <strain evidence="1">DP1</strain>
    </source>
</reference>
<comment type="caution">
    <text evidence="1">The sequence shown here is derived from an EMBL/GenBank/DDBJ whole genome shotgun (WGS) entry which is preliminary data.</text>
</comment>
<dbReference type="EMBL" id="CAMPGE010010583">
    <property type="protein sequence ID" value="CAI2369431.1"/>
    <property type="molecule type" value="Genomic_DNA"/>
</dbReference>
<protein>
    <submittedName>
        <fullName evidence="1">Uncharacterized protein</fullName>
    </submittedName>
</protein>
<proteinExistence type="predicted"/>
<keyword evidence="2" id="KW-1185">Reference proteome</keyword>
<dbReference type="SUPFAM" id="SSF57184">
    <property type="entry name" value="Growth factor receptor domain"/>
    <property type="match status" value="1"/>
</dbReference>
<accession>A0AAD1XFG7</accession>
<dbReference type="InterPro" id="IPR009030">
    <property type="entry name" value="Growth_fac_rcpt_cys_sf"/>
</dbReference>
<name>A0AAD1XFG7_EUPCR</name>
<gene>
    <name evidence="1" type="ORF">ECRASSUSDP1_LOCUS10732</name>
</gene>
<dbReference type="AlphaFoldDB" id="A0AAD1XFG7"/>
<dbReference type="Proteomes" id="UP001295684">
    <property type="component" value="Unassembled WGS sequence"/>
</dbReference>